<evidence type="ECO:0000256" key="1">
    <source>
        <dbReference type="ARBA" id="ARBA00004370"/>
    </source>
</evidence>
<dbReference type="GO" id="GO:0051301">
    <property type="term" value="P:cell division"/>
    <property type="evidence" value="ECO:0007669"/>
    <property type="project" value="UniProtKB-KW"/>
</dbReference>
<evidence type="ECO:0000313" key="9">
    <source>
        <dbReference type="Proteomes" id="UP000641932"/>
    </source>
</evidence>
<dbReference type="SUPFAM" id="SSF56601">
    <property type="entry name" value="beta-lactamase/transpeptidase-like"/>
    <property type="match status" value="1"/>
</dbReference>
<evidence type="ECO:0000259" key="6">
    <source>
        <dbReference type="Pfam" id="PF00905"/>
    </source>
</evidence>
<reference evidence="8" key="1">
    <citation type="journal article" date="2014" name="Int. J. Syst. Evol. Microbiol.">
        <title>Complete genome sequence of Corynebacterium casei LMG S-19264T (=DSM 44701T), isolated from a smear-ripened cheese.</title>
        <authorList>
            <consortium name="US DOE Joint Genome Institute (JGI-PGF)"/>
            <person name="Walter F."/>
            <person name="Albersmeier A."/>
            <person name="Kalinowski J."/>
            <person name="Ruckert C."/>
        </authorList>
    </citation>
    <scope>NUCLEOTIDE SEQUENCE</scope>
    <source>
        <strain evidence="8">CGMCC 4.7201</strain>
    </source>
</reference>
<proteinExistence type="inferred from homology"/>
<dbReference type="PANTHER" id="PTHR30627:SF1">
    <property type="entry name" value="PEPTIDOGLYCAN D,D-TRANSPEPTIDASE FTSI"/>
    <property type="match status" value="1"/>
</dbReference>
<dbReference type="EMBL" id="BMMS01000002">
    <property type="protein sequence ID" value="GGO81799.1"/>
    <property type="molecule type" value="Genomic_DNA"/>
</dbReference>
<accession>A0A917ZGR5</accession>
<dbReference type="RefSeq" id="WP_308425095.1">
    <property type="nucleotide sequence ID" value="NZ_BMMS01000002.1"/>
</dbReference>
<feature type="compositionally biased region" description="Low complexity" evidence="4">
    <location>
        <begin position="63"/>
        <end position="80"/>
    </location>
</feature>
<evidence type="ECO:0000259" key="7">
    <source>
        <dbReference type="Pfam" id="PF03717"/>
    </source>
</evidence>
<comment type="subcellular location">
    <subcellularLocation>
        <location evidence="1">Membrane</location>
    </subcellularLocation>
</comment>
<dbReference type="Pfam" id="PF00905">
    <property type="entry name" value="Transpeptidase"/>
    <property type="match status" value="1"/>
</dbReference>
<feature type="transmembrane region" description="Helical" evidence="5">
    <location>
        <begin position="117"/>
        <end position="136"/>
    </location>
</feature>
<dbReference type="GO" id="GO:0071555">
    <property type="term" value="P:cell wall organization"/>
    <property type="evidence" value="ECO:0007669"/>
    <property type="project" value="TreeGrafter"/>
</dbReference>
<dbReference type="Gene3D" id="3.30.450.330">
    <property type="match status" value="1"/>
</dbReference>
<evidence type="ECO:0000256" key="3">
    <source>
        <dbReference type="ARBA" id="ARBA00023136"/>
    </source>
</evidence>
<organism evidence="8 9">
    <name type="scientific">Wenjunlia tyrosinilytica</name>
    <dbReference type="NCBI Taxonomy" id="1544741"/>
    <lineage>
        <taxon>Bacteria</taxon>
        <taxon>Bacillati</taxon>
        <taxon>Actinomycetota</taxon>
        <taxon>Actinomycetes</taxon>
        <taxon>Kitasatosporales</taxon>
        <taxon>Streptomycetaceae</taxon>
        <taxon>Wenjunlia</taxon>
    </lineage>
</organism>
<dbReference type="InterPro" id="IPR012338">
    <property type="entry name" value="Beta-lactam/transpept-like"/>
</dbReference>
<protein>
    <submittedName>
        <fullName evidence="8">Cell division protein</fullName>
    </submittedName>
</protein>
<keyword evidence="9" id="KW-1185">Reference proteome</keyword>
<dbReference type="Gene3D" id="3.90.1310.10">
    <property type="entry name" value="Penicillin-binding protein 2a (Domain 2)"/>
    <property type="match status" value="1"/>
</dbReference>
<feature type="compositionally biased region" description="Basic residues" evidence="4">
    <location>
        <begin position="1"/>
        <end position="10"/>
    </location>
</feature>
<dbReference type="InterPro" id="IPR036138">
    <property type="entry name" value="PBP_dimer_sf"/>
</dbReference>
<reference evidence="8" key="2">
    <citation type="submission" date="2020-09" db="EMBL/GenBank/DDBJ databases">
        <authorList>
            <person name="Sun Q."/>
            <person name="Zhou Y."/>
        </authorList>
    </citation>
    <scope>NUCLEOTIDE SEQUENCE</scope>
    <source>
        <strain evidence="8">CGMCC 4.7201</strain>
    </source>
</reference>
<keyword evidence="5" id="KW-0812">Transmembrane</keyword>
<keyword evidence="8" id="KW-0131">Cell cycle</keyword>
<dbReference type="PANTHER" id="PTHR30627">
    <property type="entry name" value="PEPTIDOGLYCAN D,D-TRANSPEPTIDASE"/>
    <property type="match status" value="1"/>
</dbReference>
<gene>
    <name evidence="8" type="ORF">GCM10012280_06930</name>
</gene>
<dbReference type="InterPro" id="IPR005311">
    <property type="entry name" value="PBP_dimer"/>
</dbReference>
<sequence length="709" mass="75075">MSTPRPPRRPRPADRTPDRSGDRSASPGRSRPVPPTGDTPGKSSGKPGDRSGAKPTAGPAGKSSAKPASRPTARPTTRPTAGPPAKTPPKAGARPPRPRGATLASQPLRLAPPKPRLRFVALALSLLLLVFVVRLLQLQVVDAPAYAAKAALNRYVQVPLPADRGTITDRNGVDLATTVDAYDVTADPYLFTPEQAKVPDAPARAAALLSPIIGVDEKTLEAKLAKPGSRYVLLARRRSPQDWNQIKALKSNLAEKVTASRGNVLGGVFAQEHSKRVYPAGDLAAGVIGFVNSEGKGGAGLEQVLDKELSGQDGKRTYAQSGGRQVPTAGVQEQPAVSGRDAALTIDRDIQWAAQNAITEQVGASGADRGYVIAQDTRTGEVLAMASSPGFDPNDYGSARPEAIGNPALQDAYEPGSVSKLMTMGAVLEEGVATWDTHITIPNTLRRADRVFHDDIDHPTWFLTLNGVLAKSSNLGTISVAEKLGKDQKESNRILHSYLRKFGIGERTGLGFPGETSGILAQPDHWSASQQFTVPFGQGLSVSAMQATSVYSTVANGGVRVQPTLVKGSTGPDGRFTPAPAPHKRRVLSEDTARTLSRMLESVVGDTQGTGLKAQIPGYRVAGKTGTANRVDPKTGRYSGYTASFMGFAPADKPRVTVSCVIQNPTRGSYFGGQICGPVFKRVMEFSLKTLKVPPTGTQPPRLPVDWKH</sequence>
<dbReference type="GO" id="GO:0005886">
    <property type="term" value="C:plasma membrane"/>
    <property type="evidence" value="ECO:0007669"/>
    <property type="project" value="TreeGrafter"/>
</dbReference>
<evidence type="ECO:0000313" key="8">
    <source>
        <dbReference type="EMBL" id="GGO81799.1"/>
    </source>
</evidence>
<dbReference type="GO" id="GO:0008658">
    <property type="term" value="F:penicillin binding"/>
    <property type="evidence" value="ECO:0007669"/>
    <property type="project" value="InterPro"/>
</dbReference>
<evidence type="ECO:0000256" key="5">
    <source>
        <dbReference type="SAM" id="Phobius"/>
    </source>
</evidence>
<dbReference type="SUPFAM" id="SSF56519">
    <property type="entry name" value="Penicillin binding protein dimerisation domain"/>
    <property type="match status" value="1"/>
</dbReference>
<dbReference type="Gene3D" id="3.40.710.10">
    <property type="entry name" value="DD-peptidase/beta-lactamase superfamily"/>
    <property type="match status" value="1"/>
</dbReference>
<feature type="region of interest" description="Disordered" evidence="4">
    <location>
        <begin position="1"/>
        <end position="109"/>
    </location>
</feature>
<evidence type="ECO:0000256" key="2">
    <source>
        <dbReference type="ARBA" id="ARBA00007171"/>
    </source>
</evidence>
<comment type="similarity">
    <text evidence="2">Belongs to the transpeptidase family.</text>
</comment>
<dbReference type="Pfam" id="PF03717">
    <property type="entry name" value="PBP_dimer"/>
    <property type="match status" value="1"/>
</dbReference>
<feature type="domain" description="Penicillin-binding protein dimerisation" evidence="7">
    <location>
        <begin position="160"/>
        <end position="326"/>
    </location>
</feature>
<evidence type="ECO:0000256" key="4">
    <source>
        <dbReference type="SAM" id="MobiDB-lite"/>
    </source>
</evidence>
<keyword evidence="8" id="KW-0132">Cell division</keyword>
<feature type="compositionally biased region" description="Basic and acidic residues" evidence="4">
    <location>
        <begin position="11"/>
        <end position="22"/>
    </location>
</feature>
<dbReference type="AlphaFoldDB" id="A0A917ZGR5"/>
<name>A0A917ZGR5_9ACTN</name>
<keyword evidence="5" id="KW-1133">Transmembrane helix</keyword>
<feature type="compositionally biased region" description="Low complexity" evidence="4">
    <location>
        <begin position="88"/>
        <end position="109"/>
    </location>
</feature>
<comment type="caution">
    <text evidence="8">The sequence shown here is derived from an EMBL/GenBank/DDBJ whole genome shotgun (WGS) entry which is preliminary data.</text>
</comment>
<keyword evidence="3 5" id="KW-0472">Membrane</keyword>
<dbReference type="Proteomes" id="UP000641932">
    <property type="component" value="Unassembled WGS sequence"/>
</dbReference>
<dbReference type="InterPro" id="IPR050515">
    <property type="entry name" value="Beta-lactam/transpept"/>
</dbReference>
<feature type="domain" description="Penicillin-binding protein transpeptidase" evidence="6">
    <location>
        <begin position="370"/>
        <end position="685"/>
    </location>
</feature>
<dbReference type="InterPro" id="IPR001460">
    <property type="entry name" value="PCN-bd_Tpept"/>
</dbReference>